<dbReference type="EMBL" id="JAOVZO020000017">
    <property type="protein sequence ID" value="MDC8013170.1"/>
    <property type="molecule type" value="Genomic_DNA"/>
</dbReference>
<comment type="caution">
    <text evidence="2">The sequence shown here is derived from an EMBL/GenBank/DDBJ whole genome shotgun (WGS) entry which is preliminary data.</text>
</comment>
<dbReference type="Pfam" id="PF04168">
    <property type="entry name" value="Alpha-E"/>
    <property type="match status" value="1"/>
</dbReference>
<dbReference type="PANTHER" id="PTHR34595">
    <property type="entry name" value="BLR5612 PROTEIN"/>
    <property type="match status" value="1"/>
</dbReference>
<dbReference type="AlphaFoldDB" id="A0A9X4BGR4"/>
<dbReference type="RefSeq" id="WP_263545383.1">
    <property type="nucleotide sequence ID" value="NZ_JAOVZO020000017.1"/>
</dbReference>
<dbReference type="PANTHER" id="PTHR34595:SF7">
    <property type="entry name" value="SLL1039 PROTEIN"/>
    <property type="match status" value="1"/>
</dbReference>
<organism evidence="2 3">
    <name type="scientific">Tahibacter soli</name>
    <dbReference type="NCBI Taxonomy" id="2983605"/>
    <lineage>
        <taxon>Bacteria</taxon>
        <taxon>Pseudomonadati</taxon>
        <taxon>Pseudomonadota</taxon>
        <taxon>Gammaproteobacteria</taxon>
        <taxon>Lysobacterales</taxon>
        <taxon>Rhodanobacteraceae</taxon>
        <taxon>Tahibacter</taxon>
    </lineage>
</organism>
<evidence type="ECO:0000313" key="3">
    <source>
        <dbReference type="Proteomes" id="UP001139971"/>
    </source>
</evidence>
<dbReference type="InterPro" id="IPR007296">
    <property type="entry name" value="DUF403"/>
</dbReference>
<keyword evidence="3" id="KW-1185">Reference proteome</keyword>
<protein>
    <submittedName>
        <fullName evidence="2">Alpha-E domain-containing protein</fullName>
    </submittedName>
</protein>
<sequence>MLSRVADSLYWFSRYLRRAENCARLVGVNGQLELDLPRGLRFAWEPLVETLGVQAQFAQLYPDGGETAVARFLLVDERNPSSMLVSLAQARDILRSIRETLPQEVWFKVNHMHLDLQEGAERGIARRYRHELLARVVDGCLAVSGILTANVSRDIGYQFLRLGTALEQADMTSRIIDAGALGLIRSRLTDDAATIRNLQWMSVLRSLEADQMFRRHARARFAPAPALRFLLQSRDFPRSVAFCLVRIRQLLPSLPHYQPVERAVLRALALATDADAESLVEAGTTALMDEIQRALASLDDELRIAYFRA</sequence>
<proteinExistence type="predicted"/>
<dbReference type="InterPro" id="IPR051680">
    <property type="entry name" value="ATP-dep_Glu-Cys_Ligase-2"/>
</dbReference>
<accession>A0A9X4BGR4</accession>
<dbReference type="Proteomes" id="UP001139971">
    <property type="component" value="Unassembled WGS sequence"/>
</dbReference>
<name>A0A9X4BGR4_9GAMM</name>
<reference evidence="2" key="1">
    <citation type="submission" date="2023-02" db="EMBL/GenBank/DDBJ databases">
        <title>Tahibacter soli sp. nov. isolated from soil.</title>
        <authorList>
            <person name="Baek J.H."/>
            <person name="Lee J.K."/>
            <person name="Choi D.G."/>
            <person name="Jeon C.O."/>
        </authorList>
    </citation>
    <scope>NUCLEOTIDE SEQUENCE</scope>
    <source>
        <strain evidence="2">BL</strain>
    </source>
</reference>
<gene>
    <name evidence="2" type="ORF">OD750_011540</name>
</gene>
<evidence type="ECO:0000313" key="2">
    <source>
        <dbReference type="EMBL" id="MDC8013170.1"/>
    </source>
</evidence>
<evidence type="ECO:0000259" key="1">
    <source>
        <dbReference type="Pfam" id="PF04168"/>
    </source>
</evidence>
<feature type="domain" description="DUF403" evidence="1">
    <location>
        <begin position="1"/>
        <end position="307"/>
    </location>
</feature>